<evidence type="ECO:0000256" key="1">
    <source>
        <dbReference type="SAM" id="Coils"/>
    </source>
</evidence>
<feature type="coiled-coil region" evidence="1">
    <location>
        <begin position="536"/>
        <end position="563"/>
    </location>
</feature>
<dbReference type="Proteomes" id="UP000654370">
    <property type="component" value="Unassembled WGS sequence"/>
</dbReference>
<protein>
    <submittedName>
        <fullName evidence="2">Uncharacterized protein</fullName>
    </submittedName>
</protein>
<reference evidence="2" key="1">
    <citation type="submission" date="2020-12" db="EMBL/GenBank/DDBJ databases">
        <title>Metabolic potential, ecology and presence of endohyphal bacteria is reflected in genomic diversity of Mucoromycotina.</title>
        <authorList>
            <person name="Muszewska A."/>
            <person name="Okrasinska A."/>
            <person name="Steczkiewicz K."/>
            <person name="Drgas O."/>
            <person name="Orlowska M."/>
            <person name="Perlinska-Lenart U."/>
            <person name="Aleksandrzak-Piekarczyk T."/>
            <person name="Szatraj K."/>
            <person name="Zielenkiewicz U."/>
            <person name="Pilsyk S."/>
            <person name="Malc E."/>
            <person name="Mieczkowski P."/>
            <person name="Kruszewska J.S."/>
            <person name="Biernat P."/>
            <person name="Pawlowska J."/>
        </authorList>
    </citation>
    <scope>NUCLEOTIDE SEQUENCE</scope>
    <source>
        <strain evidence="2">WA0000067209</strain>
    </source>
</reference>
<evidence type="ECO:0000313" key="3">
    <source>
        <dbReference type="Proteomes" id="UP000654370"/>
    </source>
</evidence>
<accession>A0A8H7UAZ3</accession>
<gene>
    <name evidence="2" type="ORF">INT43_004662</name>
</gene>
<dbReference type="PANTHER" id="PTHR28608:SF1">
    <property type="entry name" value="INTEGRATOR COMPLEX SUBUNIT 2"/>
    <property type="match status" value="1"/>
</dbReference>
<name>A0A8H7UAZ3_MORIS</name>
<proteinExistence type="predicted"/>
<sequence length="565" mass="63851">FLNVNVDHFSQLLRGHALQHVDISQRVLEYIMTATLPINTQMGPLIKQYVQSIFHSSDVNALPEALIADTVRQRTVVTPCQVLLLLYILYYNESIPSELLNEHQGKPSAAESNTIICDPLEIPIKHVLSHVETAQGYRDIYPDLLSCVANQFPYLFDVRAALVETGRRERSDESLKVYIKRMSWSSVEEALENHIDRPNEAISALNQLTKESTVELAKATNTIVRAMLPSLLCDEAGDAVRDAFSELWDMLNNVAPRELWVVTVNCLCSPDEPLKYNLNALIADPLIIFKSDVRLFRSPKMLPIFLTVLASLRTASKHNAWQRFSTTFANKDQFFNARNVTTMMFAQDSAMLQFLLEICLPQNDESIDNLDAIHLPICQFIHGIFIEDQILVKLLHFQTYDQRLLPMMVQHVPSIYITANFLAELLKQPLPEQVVFGILLAGYLFERYPLENYAVLTEKNVIRALAKLAFPPTRDGSPPTLQANSYLLEALSSTPHLANAFPHLSPAINDVLNDITQALPATSAGDFWADPVALVHEQIRTRLKEVQQIVQEQAQNKDKVNKSIM</sequence>
<dbReference type="EMBL" id="JAEPQZ010000015">
    <property type="protein sequence ID" value="KAG2173288.1"/>
    <property type="molecule type" value="Genomic_DNA"/>
</dbReference>
<dbReference type="GO" id="GO:0034472">
    <property type="term" value="P:snRNA 3'-end processing"/>
    <property type="evidence" value="ECO:0007669"/>
    <property type="project" value="TreeGrafter"/>
</dbReference>
<dbReference type="OrthoDB" id="3363059at2759"/>
<dbReference type="Pfam" id="PF14750">
    <property type="entry name" value="INTS2"/>
    <property type="match status" value="1"/>
</dbReference>
<organism evidence="2 3">
    <name type="scientific">Mortierella isabellina</name>
    <name type="common">Filamentous fungus</name>
    <name type="synonym">Umbelopsis isabellina</name>
    <dbReference type="NCBI Taxonomy" id="91625"/>
    <lineage>
        <taxon>Eukaryota</taxon>
        <taxon>Fungi</taxon>
        <taxon>Fungi incertae sedis</taxon>
        <taxon>Mucoromycota</taxon>
        <taxon>Mucoromycotina</taxon>
        <taxon>Umbelopsidomycetes</taxon>
        <taxon>Umbelopsidales</taxon>
        <taxon>Umbelopsidaceae</taxon>
        <taxon>Umbelopsis</taxon>
    </lineage>
</organism>
<dbReference type="PANTHER" id="PTHR28608">
    <property type="entry name" value="INTEGRATOR COMPLEX SUBUNIT 2"/>
    <property type="match status" value="1"/>
</dbReference>
<keyword evidence="1" id="KW-0175">Coiled coil</keyword>
<comment type="caution">
    <text evidence="2">The sequence shown here is derived from an EMBL/GenBank/DDBJ whole genome shotgun (WGS) entry which is preliminary data.</text>
</comment>
<dbReference type="GO" id="GO:0032039">
    <property type="term" value="C:integrator complex"/>
    <property type="evidence" value="ECO:0007669"/>
    <property type="project" value="InterPro"/>
</dbReference>
<evidence type="ECO:0000313" key="2">
    <source>
        <dbReference type="EMBL" id="KAG2173288.1"/>
    </source>
</evidence>
<dbReference type="InterPro" id="IPR029321">
    <property type="entry name" value="INTS2"/>
</dbReference>
<keyword evidence="3" id="KW-1185">Reference proteome</keyword>
<feature type="non-terminal residue" evidence="2">
    <location>
        <position position="1"/>
    </location>
</feature>
<dbReference type="AlphaFoldDB" id="A0A8H7UAZ3"/>